<dbReference type="EMBL" id="RHHT01000026">
    <property type="protein sequence ID" value="RNB78226.1"/>
    <property type="molecule type" value="Genomic_DNA"/>
</dbReference>
<evidence type="ECO:0000313" key="4">
    <source>
        <dbReference type="EMBL" id="RNB78226.1"/>
    </source>
</evidence>
<dbReference type="GO" id="GO:0007165">
    <property type="term" value="P:signal transduction"/>
    <property type="evidence" value="ECO:0007669"/>
    <property type="project" value="UniProtKB-KW"/>
</dbReference>
<dbReference type="SUPFAM" id="SSF58104">
    <property type="entry name" value="Methyl-accepting chemotaxis protein (MCP) signaling domain"/>
    <property type="match status" value="1"/>
</dbReference>
<dbReference type="Proteomes" id="UP000281915">
    <property type="component" value="Unassembled WGS sequence"/>
</dbReference>
<name>A0A3M8CR12_9BACL</name>
<dbReference type="InterPro" id="IPR004089">
    <property type="entry name" value="MCPsignal_dom"/>
</dbReference>
<dbReference type="Pfam" id="PF00015">
    <property type="entry name" value="MCPsignal"/>
    <property type="match status" value="1"/>
</dbReference>
<reference evidence="4 5" key="1">
    <citation type="submission" date="2018-10" db="EMBL/GenBank/DDBJ databases">
        <title>Phylogenomics of Brevibacillus.</title>
        <authorList>
            <person name="Dunlap C."/>
        </authorList>
    </citation>
    <scope>NUCLEOTIDE SEQUENCE [LARGE SCALE GENOMIC DNA]</scope>
    <source>
        <strain evidence="4 5">JCM 15085</strain>
    </source>
</reference>
<evidence type="ECO:0000259" key="3">
    <source>
        <dbReference type="PROSITE" id="PS50111"/>
    </source>
</evidence>
<comment type="caution">
    <text evidence="4">The sequence shown here is derived from an EMBL/GenBank/DDBJ whole genome shotgun (WGS) entry which is preliminary data.</text>
</comment>
<evidence type="ECO:0000256" key="2">
    <source>
        <dbReference type="PROSITE-ProRule" id="PRU00284"/>
    </source>
</evidence>
<dbReference type="Gene3D" id="1.10.287.950">
    <property type="entry name" value="Methyl-accepting chemotaxis protein"/>
    <property type="match status" value="1"/>
</dbReference>
<dbReference type="PANTHER" id="PTHR32089:SF112">
    <property type="entry name" value="LYSOZYME-LIKE PROTEIN-RELATED"/>
    <property type="match status" value="1"/>
</dbReference>
<organism evidence="4 5">
    <name type="scientific">Brevibacillus panacihumi</name>
    <dbReference type="NCBI Taxonomy" id="497735"/>
    <lineage>
        <taxon>Bacteria</taxon>
        <taxon>Bacillati</taxon>
        <taxon>Bacillota</taxon>
        <taxon>Bacilli</taxon>
        <taxon>Bacillales</taxon>
        <taxon>Paenibacillaceae</taxon>
        <taxon>Brevibacillus</taxon>
    </lineage>
</organism>
<protein>
    <recommendedName>
        <fullName evidence="3">Methyl-accepting transducer domain-containing protein</fullName>
    </recommendedName>
</protein>
<dbReference type="GO" id="GO:0016020">
    <property type="term" value="C:membrane"/>
    <property type="evidence" value="ECO:0007669"/>
    <property type="project" value="InterPro"/>
</dbReference>
<dbReference type="PROSITE" id="PS50111">
    <property type="entry name" value="CHEMOTAXIS_TRANSDUC_2"/>
    <property type="match status" value="1"/>
</dbReference>
<dbReference type="RefSeq" id="WP_122913561.1">
    <property type="nucleotide sequence ID" value="NZ_RHHT01000026.1"/>
</dbReference>
<evidence type="ECO:0000256" key="1">
    <source>
        <dbReference type="ARBA" id="ARBA00023224"/>
    </source>
</evidence>
<keyword evidence="1 2" id="KW-0807">Transducer</keyword>
<evidence type="ECO:0000313" key="5">
    <source>
        <dbReference type="Proteomes" id="UP000281915"/>
    </source>
</evidence>
<dbReference type="AlphaFoldDB" id="A0A3M8CR12"/>
<feature type="domain" description="Methyl-accepting transducer" evidence="3">
    <location>
        <begin position="110"/>
        <end position="275"/>
    </location>
</feature>
<proteinExistence type="predicted"/>
<accession>A0A3M8CR12</accession>
<sequence>MSLLEQVVRVAPLMHKMVLCFEEDFTLGVTNREKFLTYIAGQSLRFGLSVDDPIREGSLANFILKNKKPITKVMDSSVYGVAYVAGALPIEEDGAVCGALVFGVSLDRQNKLAQIAQHLSDIVEEVSAQSRAMQEGSESLSSHSERLYQTMQLMQDRLHATFAVLKSISQIARQSEVLGLNASIEAARAGEHGKGFSIVAGEMRRLALHSSNLAKDISDKLSFLQNEMASLSNMVLDSKNLSNQQAQGIVQLASSIHEVTEEALHLQQMSQIQGK</sequence>
<gene>
    <name evidence="4" type="ORF">EDM58_12020</name>
</gene>
<dbReference type="PANTHER" id="PTHR32089">
    <property type="entry name" value="METHYL-ACCEPTING CHEMOTAXIS PROTEIN MCPB"/>
    <property type="match status" value="1"/>
</dbReference>